<organism evidence="3 4">
    <name type="scientific">Heyndrickxia coagulans</name>
    <name type="common">Weizmannia coagulans</name>
    <dbReference type="NCBI Taxonomy" id="1398"/>
    <lineage>
        <taxon>Bacteria</taxon>
        <taxon>Bacillati</taxon>
        <taxon>Bacillota</taxon>
        <taxon>Bacilli</taxon>
        <taxon>Bacillales</taxon>
        <taxon>Bacillaceae</taxon>
        <taxon>Heyndrickxia</taxon>
    </lineage>
</organism>
<keyword evidence="1" id="KW-0175">Coiled coil</keyword>
<name>A0A150K023_HEYCO</name>
<reference evidence="3 4" key="1">
    <citation type="submission" date="2016-01" db="EMBL/GenBank/DDBJ databases">
        <title>Genome Sequences of Twelve Sporeforming Bacillus Species Isolated from Foods.</title>
        <authorList>
            <person name="Berendsen E.M."/>
            <person name="Wells-Bennik M.H."/>
            <person name="Krawcyk A.O."/>
            <person name="De Jong A."/>
            <person name="Holsappel S."/>
            <person name="Eijlander R.T."/>
            <person name="Kuipers O.P."/>
        </authorList>
    </citation>
    <scope>NUCLEOTIDE SEQUENCE [LARGE SCALE GENOMIC DNA]</scope>
    <source>
        <strain evidence="3 4">B4098</strain>
    </source>
</reference>
<evidence type="ECO:0000256" key="1">
    <source>
        <dbReference type="SAM" id="Coils"/>
    </source>
</evidence>
<evidence type="ECO:0000259" key="2">
    <source>
        <dbReference type="Pfam" id="PF13408"/>
    </source>
</evidence>
<dbReference type="Pfam" id="PF13408">
    <property type="entry name" value="Zn_ribbon_recom"/>
    <property type="match status" value="1"/>
</dbReference>
<protein>
    <recommendedName>
        <fullName evidence="2">Recombinase zinc beta ribbon domain-containing protein</fullName>
    </recommendedName>
</protein>
<gene>
    <name evidence="3" type="ORF">B4098_1872</name>
</gene>
<dbReference type="InterPro" id="IPR025827">
    <property type="entry name" value="Zn_ribbon_recom_dom"/>
</dbReference>
<dbReference type="Proteomes" id="UP000075288">
    <property type="component" value="Unassembled WGS sequence"/>
</dbReference>
<dbReference type="EMBL" id="LQYG01000052">
    <property type="protein sequence ID" value="KYC62314.1"/>
    <property type="molecule type" value="Genomic_DNA"/>
</dbReference>
<accession>A0A150K023</accession>
<evidence type="ECO:0000313" key="4">
    <source>
        <dbReference type="Proteomes" id="UP000075288"/>
    </source>
</evidence>
<feature type="coiled-coil region" evidence="1">
    <location>
        <begin position="113"/>
        <end position="188"/>
    </location>
</feature>
<dbReference type="AlphaFoldDB" id="A0A150K023"/>
<sequence>MGPLYRGHISTSGKKRNFSSNHVFSQIIFCGECGEIYRRVHWNNRGKKSIVWRCVSRLENTGLACHSRTVLEDMIGIATVDAINKLIGQKDGFLLTLKENIETVISETDNNVVSEIDKKLEELQKDLLRLANSKEDYNDIADEIYRLREERHKALAEEAGKKGSKQRLEDMEKFLNEQSTLLEEYDEQLVRRLIEKITVYDDKLTIEFKSGVEVDV</sequence>
<comment type="caution">
    <text evidence="3">The sequence shown here is derived from an EMBL/GenBank/DDBJ whole genome shotgun (WGS) entry which is preliminary data.</text>
</comment>
<dbReference type="PATRIC" id="fig|1398.26.peg.3166"/>
<proteinExistence type="predicted"/>
<evidence type="ECO:0000313" key="3">
    <source>
        <dbReference type="EMBL" id="KYC62314.1"/>
    </source>
</evidence>
<feature type="domain" description="Recombinase zinc beta ribbon" evidence="2">
    <location>
        <begin position="24"/>
        <end position="83"/>
    </location>
</feature>